<keyword evidence="6" id="KW-0997">Cell inner membrane</keyword>
<evidence type="ECO:0000256" key="6">
    <source>
        <dbReference type="ARBA" id="ARBA00022519"/>
    </source>
</evidence>
<comment type="similarity">
    <text evidence="2">Belongs to the GSP N family.</text>
</comment>
<evidence type="ECO:0000256" key="8">
    <source>
        <dbReference type="ARBA" id="ARBA00022927"/>
    </source>
</evidence>
<gene>
    <name evidence="11" type="ORF">GCM10011503_03240</name>
</gene>
<evidence type="ECO:0000313" key="11">
    <source>
        <dbReference type="EMBL" id="GGB58188.1"/>
    </source>
</evidence>
<organism evidence="11 12">
    <name type="scientific">Henriciella pelagia</name>
    <dbReference type="NCBI Taxonomy" id="1977912"/>
    <lineage>
        <taxon>Bacteria</taxon>
        <taxon>Pseudomonadati</taxon>
        <taxon>Pseudomonadota</taxon>
        <taxon>Alphaproteobacteria</taxon>
        <taxon>Hyphomonadales</taxon>
        <taxon>Hyphomonadaceae</taxon>
        <taxon>Henriciella</taxon>
    </lineage>
</organism>
<evidence type="ECO:0000256" key="3">
    <source>
        <dbReference type="ARBA" id="ARBA00021563"/>
    </source>
</evidence>
<evidence type="ECO:0000256" key="2">
    <source>
        <dbReference type="ARBA" id="ARBA00007208"/>
    </source>
</evidence>
<reference evidence="12" key="1">
    <citation type="journal article" date="2019" name="Int. J. Syst. Evol. Microbiol.">
        <title>The Global Catalogue of Microorganisms (GCM) 10K type strain sequencing project: providing services to taxonomists for standard genome sequencing and annotation.</title>
        <authorList>
            <consortium name="The Broad Institute Genomics Platform"/>
            <consortium name="The Broad Institute Genome Sequencing Center for Infectious Disease"/>
            <person name="Wu L."/>
            <person name="Ma J."/>
        </authorList>
    </citation>
    <scope>NUCLEOTIDE SEQUENCE [LARGE SCALE GENOMIC DNA]</scope>
    <source>
        <strain evidence="12">CGMCC 1.15928</strain>
    </source>
</reference>
<dbReference type="InterPro" id="IPR022792">
    <property type="entry name" value="T2SS_protein-GspN"/>
</dbReference>
<keyword evidence="12" id="KW-1185">Reference proteome</keyword>
<evidence type="ECO:0000256" key="9">
    <source>
        <dbReference type="ARBA" id="ARBA00023136"/>
    </source>
</evidence>
<sequence length="252" mass="26676">MIRFLLVLTLIVALVWFAASRIPLGMVLTRLPLNDMGIEWTQSEGTIWKGRMSGVYLNGQPVGDVDLSLRPASLLNLSPTLEVQWGGAGGRGAGVVTVRGSNDISASDLRVEQNIAALETLTPDIRSLGGILRLNGGSVEIVDGACLDASGNIRTDTLSRAAQQFGRDFSDLTGTVTCSDGAFNIEMAGESEEGDILDFKAVADLSGGSRIDVRARTTSDDIEALLARGGFTRSADEWTYQQVTEPGGGGEQ</sequence>
<dbReference type="Proteomes" id="UP000628854">
    <property type="component" value="Unassembled WGS sequence"/>
</dbReference>
<dbReference type="Pfam" id="PF01203">
    <property type="entry name" value="T2SSN"/>
    <property type="match status" value="1"/>
</dbReference>
<keyword evidence="4" id="KW-0813">Transport</keyword>
<dbReference type="RefSeq" id="WP_084393902.1">
    <property type="nucleotide sequence ID" value="NZ_BMKF01000001.1"/>
</dbReference>
<evidence type="ECO:0000256" key="4">
    <source>
        <dbReference type="ARBA" id="ARBA00022448"/>
    </source>
</evidence>
<accession>A0ABQ1J552</accession>
<evidence type="ECO:0000256" key="1">
    <source>
        <dbReference type="ARBA" id="ARBA00004533"/>
    </source>
</evidence>
<keyword evidence="8" id="KW-0653">Protein transport</keyword>
<dbReference type="EMBL" id="BMKF01000001">
    <property type="protein sequence ID" value="GGB58188.1"/>
    <property type="molecule type" value="Genomic_DNA"/>
</dbReference>
<evidence type="ECO:0000256" key="5">
    <source>
        <dbReference type="ARBA" id="ARBA00022475"/>
    </source>
</evidence>
<comment type="subcellular location">
    <subcellularLocation>
        <location evidence="1">Cell inner membrane</location>
    </subcellularLocation>
</comment>
<evidence type="ECO:0000313" key="12">
    <source>
        <dbReference type="Proteomes" id="UP000628854"/>
    </source>
</evidence>
<evidence type="ECO:0000256" key="7">
    <source>
        <dbReference type="ARBA" id="ARBA00022692"/>
    </source>
</evidence>
<protein>
    <recommendedName>
        <fullName evidence="3">Type II secretion system protein N</fullName>
    </recommendedName>
    <alternativeName>
        <fullName evidence="10">General secretion pathway protein N</fullName>
    </alternativeName>
</protein>
<keyword evidence="7" id="KW-0812">Transmembrane</keyword>
<proteinExistence type="inferred from homology"/>
<keyword evidence="9" id="KW-0472">Membrane</keyword>
<comment type="caution">
    <text evidence="11">The sequence shown here is derived from an EMBL/GenBank/DDBJ whole genome shotgun (WGS) entry which is preliminary data.</text>
</comment>
<keyword evidence="5" id="KW-1003">Cell membrane</keyword>
<name>A0ABQ1J552_9PROT</name>
<evidence type="ECO:0000256" key="10">
    <source>
        <dbReference type="ARBA" id="ARBA00030772"/>
    </source>
</evidence>